<keyword evidence="3" id="KW-1185">Reference proteome</keyword>
<dbReference type="RefSeq" id="WP_116011322.1">
    <property type="nucleotide sequence ID" value="NZ_QNUH01000004.1"/>
</dbReference>
<dbReference type="EMBL" id="QNUH01000004">
    <property type="protein sequence ID" value="REC79504.1"/>
    <property type="molecule type" value="Genomic_DNA"/>
</dbReference>
<protein>
    <submittedName>
        <fullName evidence="2">Uncharacterized protein</fullName>
    </submittedName>
</protein>
<sequence length="82" mass="9021">MKKIISIISILAGIVIIHSCTQEDEEPVMAVKNESLKTMAKEGKIGADSINQVQIYQSEVDEGGALEDDPPPKNQGQWRIKD</sequence>
<proteinExistence type="predicted"/>
<dbReference type="OrthoDB" id="1274568at2"/>
<feature type="compositionally biased region" description="Acidic residues" evidence="1">
    <location>
        <begin position="60"/>
        <end position="69"/>
    </location>
</feature>
<gene>
    <name evidence="2" type="ORF">DRF60_06690</name>
</gene>
<feature type="region of interest" description="Disordered" evidence="1">
    <location>
        <begin position="60"/>
        <end position="82"/>
    </location>
</feature>
<reference evidence="2 3" key="1">
    <citation type="journal article" date="2010" name="Syst. Appl. Microbiol.">
        <title>Four new species of Chryseobacterium from the rhizosphere of coastal sand dune plants, Chryseobacterium elymi sp. nov., Chryseobacterium hagamense sp. nov., Chryseobacterium lathyri sp. nov. and Chryseobacterium rhizosphaerae sp. nov.</title>
        <authorList>
            <person name="Cho S.H."/>
            <person name="Lee K.S."/>
            <person name="Shin D.S."/>
            <person name="Han J.H."/>
            <person name="Park K.S."/>
            <person name="Lee C.H."/>
            <person name="Park K.H."/>
            <person name="Kim S.B."/>
        </authorList>
    </citation>
    <scope>NUCLEOTIDE SEQUENCE [LARGE SCALE GENOMIC DNA]</scope>
    <source>
        <strain evidence="2 3">KCTC 22547</strain>
    </source>
</reference>
<organism evidence="2 3">
    <name type="scientific">Chryseobacterium elymi</name>
    <dbReference type="NCBI Taxonomy" id="395936"/>
    <lineage>
        <taxon>Bacteria</taxon>
        <taxon>Pseudomonadati</taxon>
        <taxon>Bacteroidota</taxon>
        <taxon>Flavobacteriia</taxon>
        <taxon>Flavobacteriales</taxon>
        <taxon>Weeksellaceae</taxon>
        <taxon>Chryseobacterium group</taxon>
        <taxon>Chryseobacterium</taxon>
    </lineage>
</organism>
<evidence type="ECO:0000313" key="2">
    <source>
        <dbReference type="EMBL" id="REC79504.1"/>
    </source>
</evidence>
<dbReference type="Proteomes" id="UP000257030">
    <property type="component" value="Unassembled WGS sequence"/>
</dbReference>
<dbReference type="AlphaFoldDB" id="A0A3D9DNB9"/>
<comment type="caution">
    <text evidence="2">The sequence shown here is derived from an EMBL/GenBank/DDBJ whole genome shotgun (WGS) entry which is preliminary data.</text>
</comment>
<name>A0A3D9DNB9_9FLAO</name>
<accession>A0A3D9DNB9</accession>
<evidence type="ECO:0000256" key="1">
    <source>
        <dbReference type="SAM" id="MobiDB-lite"/>
    </source>
</evidence>
<evidence type="ECO:0000313" key="3">
    <source>
        <dbReference type="Proteomes" id="UP000257030"/>
    </source>
</evidence>